<sequence>MYFLEFPQNVLGWLAFNFYTKIYKRPFYNYQKAYVTHVKGRWGAISLSRYIFADDVYFQSEMIKHEYGHTLQSEKLLFLYLLVIGLPSFVWNKFFKDYRKRNHRSYYAFYTEAWANKLGEYQK</sequence>
<feature type="transmembrane region" description="Helical" evidence="1">
    <location>
        <begin position="77"/>
        <end position="95"/>
    </location>
</feature>
<keyword evidence="1" id="KW-0472">Membrane</keyword>
<dbReference type="EMBL" id="DXAZ01000045">
    <property type="protein sequence ID" value="HIZ70783.1"/>
    <property type="molecule type" value="Genomic_DNA"/>
</dbReference>
<keyword evidence="1" id="KW-1133">Transmembrane helix</keyword>
<evidence type="ECO:0000313" key="2">
    <source>
        <dbReference type="EMBL" id="HIZ70783.1"/>
    </source>
</evidence>
<protein>
    <submittedName>
        <fullName evidence="2">Uncharacterized protein</fullName>
    </submittedName>
</protein>
<evidence type="ECO:0000256" key="1">
    <source>
        <dbReference type="SAM" id="Phobius"/>
    </source>
</evidence>
<gene>
    <name evidence="2" type="ORF">H9808_03315</name>
</gene>
<reference evidence="2" key="2">
    <citation type="submission" date="2021-04" db="EMBL/GenBank/DDBJ databases">
        <authorList>
            <person name="Gilroy R."/>
        </authorList>
    </citation>
    <scope>NUCLEOTIDE SEQUENCE</scope>
    <source>
        <strain evidence="2">CHK169-4300</strain>
    </source>
</reference>
<reference evidence="2" key="1">
    <citation type="journal article" date="2021" name="PeerJ">
        <title>Extensive microbial diversity within the chicken gut microbiome revealed by metagenomics and culture.</title>
        <authorList>
            <person name="Gilroy R."/>
            <person name="Ravi A."/>
            <person name="Getino M."/>
            <person name="Pursley I."/>
            <person name="Horton D.L."/>
            <person name="Alikhan N.F."/>
            <person name="Baker D."/>
            <person name="Gharbi K."/>
            <person name="Hall N."/>
            <person name="Watson M."/>
            <person name="Adriaenssens E.M."/>
            <person name="Foster-Nyarko E."/>
            <person name="Jarju S."/>
            <person name="Secka A."/>
            <person name="Antonio M."/>
            <person name="Oren A."/>
            <person name="Chaudhuri R.R."/>
            <person name="La Ragione R."/>
            <person name="Hildebrand F."/>
            <person name="Pallen M.J."/>
        </authorList>
    </citation>
    <scope>NUCLEOTIDE SEQUENCE</scope>
    <source>
        <strain evidence="2">CHK169-4300</strain>
    </source>
</reference>
<dbReference type="AlphaFoldDB" id="A0A9D2G0A3"/>
<proteinExistence type="predicted"/>
<comment type="caution">
    <text evidence="2">The sequence shown here is derived from an EMBL/GenBank/DDBJ whole genome shotgun (WGS) entry which is preliminary data.</text>
</comment>
<keyword evidence="1" id="KW-0812">Transmembrane</keyword>
<dbReference type="Proteomes" id="UP000824106">
    <property type="component" value="Unassembled WGS sequence"/>
</dbReference>
<name>A0A9D2G0A3_9LACT</name>
<accession>A0A9D2G0A3</accession>
<evidence type="ECO:0000313" key="3">
    <source>
        <dbReference type="Proteomes" id="UP000824106"/>
    </source>
</evidence>
<organism evidence="2 3">
    <name type="scientific">Candidatus Atopostipes pullistercoris</name>
    <dbReference type="NCBI Taxonomy" id="2838467"/>
    <lineage>
        <taxon>Bacteria</taxon>
        <taxon>Bacillati</taxon>
        <taxon>Bacillota</taxon>
        <taxon>Bacilli</taxon>
        <taxon>Lactobacillales</taxon>
        <taxon>Carnobacteriaceae</taxon>
        <taxon>Atopostipes</taxon>
    </lineage>
</organism>